<accession>A0A7Z0D817</accession>
<keyword evidence="6 8" id="KW-0472">Membrane</keyword>
<keyword evidence="3" id="KW-1003">Cell membrane</keyword>
<dbReference type="SUPFAM" id="SSF103473">
    <property type="entry name" value="MFS general substrate transporter"/>
    <property type="match status" value="1"/>
</dbReference>
<evidence type="ECO:0000256" key="6">
    <source>
        <dbReference type="ARBA" id="ARBA00023136"/>
    </source>
</evidence>
<reference evidence="10 11" key="1">
    <citation type="submission" date="2020-07" db="EMBL/GenBank/DDBJ databases">
        <title>Sequencing the genomes of 1000 actinobacteria strains.</title>
        <authorList>
            <person name="Klenk H.-P."/>
        </authorList>
    </citation>
    <scope>NUCLEOTIDE SEQUENCE [LARGE SCALE GENOMIC DNA]</scope>
    <source>
        <strain evidence="10 11">DSM 103164</strain>
    </source>
</reference>
<keyword evidence="5 8" id="KW-1133">Transmembrane helix</keyword>
<evidence type="ECO:0000256" key="3">
    <source>
        <dbReference type="ARBA" id="ARBA00022475"/>
    </source>
</evidence>
<feature type="transmembrane region" description="Helical" evidence="8">
    <location>
        <begin position="297"/>
        <end position="318"/>
    </location>
</feature>
<evidence type="ECO:0000313" key="10">
    <source>
        <dbReference type="EMBL" id="NYI70628.1"/>
    </source>
</evidence>
<dbReference type="PROSITE" id="PS50850">
    <property type="entry name" value="MFS"/>
    <property type="match status" value="1"/>
</dbReference>
<dbReference type="InterPro" id="IPR005828">
    <property type="entry name" value="MFS_sugar_transport-like"/>
</dbReference>
<keyword evidence="2" id="KW-0813">Transport</keyword>
<organism evidence="10 11">
    <name type="scientific">Naumannella cuiyingiana</name>
    <dbReference type="NCBI Taxonomy" id="1347891"/>
    <lineage>
        <taxon>Bacteria</taxon>
        <taxon>Bacillati</taxon>
        <taxon>Actinomycetota</taxon>
        <taxon>Actinomycetes</taxon>
        <taxon>Propionibacteriales</taxon>
        <taxon>Propionibacteriaceae</taxon>
        <taxon>Naumannella</taxon>
    </lineage>
</organism>
<feature type="transmembrane region" description="Helical" evidence="8">
    <location>
        <begin position="421"/>
        <end position="439"/>
    </location>
</feature>
<evidence type="ECO:0000313" key="11">
    <source>
        <dbReference type="Proteomes" id="UP000527616"/>
    </source>
</evidence>
<feature type="region of interest" description="Disordered" evidence="7">
    <location>
        <begin position="1"/>
        <end position="22"/>
    </location>
</feature>
<evidence type="ECO:0000256" key="8">
    <source>
        <dbReference type="SAM" id="Phobius"/>
    </source>
</evidence>
<feature type="transmembrane region" description="Helical" evidence="8">
    <location>
        <begin position="30"/>
        <end position="51"/>
    </location>
</feature>
<evidence type="ECO:0000256" key="4">
    <source>
        <dbReference type="ARBA" id="ARBA00022692"/>
    </source>
</evidence>
<dbReference type="EMBL" id="JACBZS010000001">
    <property type="protein sequence ID" value="NYI70628.1"/>
    <property type="molecule type" value="Genomic_DNA"/>
</dbReference>
<evidence type="ECO:0000256" key="2">
    <source>
        <dbReference type="ARBA" id="ARBA00022448"/>
    </source>
</evidence>
<protein>
    <submittedName>
        <fullName evidence="10">MFS family permease</fullName>
    </submittedName>
</protein>
<gene>
    <name evidence="10" type="ORF">GGQ54_001188</name>
</gene>
<dbReference type="PANTHER" id="PTHR43045:SF1">
    <property type="entry name" value="SHIKIMATE TRANSPORTER"/>
    <property type="match status" value="1"/>
</dbReference>
<feature type="transmembrane region" description="Helical" evidence="8">
    <location>
        <begin position="273"/>
        <end position="291"/>
    </location>
</feature>
<feature type="transmembrane region" description="Helical" evidence="8">
    <location>
        <begin position="391"/>
        <end position="415"/>
    </location>
</feature>
<dbReference type="PANTHER" id="PTHR43045">
    <property type="entry name" value="SHIKIMATE TRANSPORTER"/>
    <property type="match status" value="1"/>
</dbReference>
<evidence type="ECO:0000256" key="5">
    <source>
        <dbReference type="ARBA" id="ARBA00022989"/>
    </source>
</evidence>
<dbReference type="CDD" id="cd17369">
    <property type="entry name" value="MFS_ShiA_like"/>
    <property type="match status" value="1"/>
</dbReference>
<feature type="transmembrane region" description="Helical" evidence="8">
    <location>
        <begin position="104"/>
        <end position="122"/>
    </location>
</feature>
<dbReference type="Pfam" id="PF00083">
    <property type="entry name" value="Sugar_tr"/>
    <property type="match status" value="2"/>
</dbReference>
<dbReference type="RefSeq" id="WP_218843724.1">
    <property type="nucleotide sequence ID" value="NZ_JACBZS010000001.1"/>
</dbReference>
<evidence type="ECO:0000256" key="7">
    <source>
        <dbReference type="SAM" id="MobiDB-lite"/>
    </source>
</evidence>
<dbReference type="Gene3D" id="1.20.1250.20">
    <property type="entry name" value="MFS general substrate transporter like domains"/>
    <property type="match status" value="1"/>
</dbReference>
<evidence type="ECO:0000259" key="9">
    <source>
        <dbReference type="PROSITE" id="PS50850"/>
    </source>
</evidence>
<feature type="transmembrane region" description="Helical" evidence="8">
    <location>
        <begin position="327"/>
        <end position="346"/>
    </location>
</feature>
<feature type="transmembrane region" description="Helical" evidence="8">
    <location>
        <begin position="134"/>
        <end position="159"/>
    </location>
</feature>
<feature type="transmembrane region" description="Helical" evidence="8">
    <location>
        <begin position="352"/>
        <end position="370"/>
    </location>
</feature>
<comment type="subcellular location">
    <subcellularLocation>
        <location evidence="1">Cell membrane</location>
        <topology evidence="1">Multi-pass membrane protein</topology>
    </subcellularLocation>
</comment>
<dbReference type="InterPro" id="IPR036259">
    <property type="entry name" value="MFS_trans_sf"/>
</dbReference>
<proteinExistence type="predicted"/>
<name>A0A7Z0D817_9ACTN</name>
<feature type="transmembrane region" description="Helical" evidence="8">
    <location>
        <begin position="203"/>
        <end position="223"/>
    </location>
</feature>
<evidence type="ECO:0000256" key="1">
    <source>
        <dbReference type="ARBA" id="ARBA00004651"/>
    </source>
</evidence>
<feature type="domain" description="Major facilitator superfamily (MFS) profile" evidence="9">
    <location>
        <begin position="30"/>
        <end position="443"/>
    </location>
</feature>
<sequence length="466" mass="50565">MSHAAPADPPVNPDPGNESPRTIRERLRPVVAASMAGTVVEWYEFFLYATAASLVFGPLFFPKTGNPLDGIIAAFVTYAVGFVARPLGGIVFGHFGDKYGRKHLLQVSIILVGVSTFAMGLIPPFSMIGYAAPVILVLLRFAQGFAVGGEWGGAVLLVAEHSPNKSRGFWSSFPQSGVPAGNLLATLVLLVLSNAMPEADFLAWGWRIAFFLSAVIVVVGYYIRTRVSDAPIFQQAQAEGEAKAHQSFGLGEVLTRYPKGVLTAMMLRVAENVFYYIVVTFSITYLSQTVGINTTEILGLLAIAHLIHFFTVPIWGWLGDRVGRRPVYAIGVVLAAAWGFYAFRLFDTGQAWSILLALVLGLIAHGLMYAGQPAIMAEQFPTRMRYSGVSIGYQVTSIFAGSLAPIIAVTLLRTYNSSLPIAIYIVICCVITMIGVLIAPETKGISLTKIDDDYRELTEREAARRD</sequence>
<feature type="transmembrane region" description="Helical" evidence="8">
    <location>
        <begin position="71"/>
        <end position="92"/>
    </location>
</feature>
<dbReference type="GO" id="GO:0005886">
    <property type="term" value="C:plasma membrane"/>
    <property type="evidence" value="ECO:0007669"/>
    <property type="project" value="UniProtKB-SubCell"/>
</dbReference>
<dbReference type="GO" id="GO:0022857">
    <property type="term" value="F:transmembrane transporter activity"/>
    <property type="evidence" value="ECO:0007669"/>
    <property type="project" value="InterPro"/>
</dbReference>
<keyword evidence="4 8" id="KW-0812">Transmembrane</keyword>
<keyword evidence="11" id="KW-1185">Reference proteome</keyword>
<dbReference type="InterPro" id="IPR020846">
    <property type="entry name" value="MFS_dom"/>
</dbReference>
<dbReference type="Proteomes" id="UP000527616">
    <property type="component" value="Unassembled WGS sequence"/>
</dbReference>
<comment type="caution">
    <text evidence="10">The sequence shown here is derived from an EMBL/GenBank/DDBJ whole genome shotgun (WGS) entry which is preliminary data.</text>
</comment>
<dbReference type="AlphaFoldDB" id="A0A7Z0D817"/>